<dbReference type="Proteomes" id="UP001549146">
    <property type="component" value="Unassembled WGS sequence"/>
</dbReference>
<feature type="domain" description="HhH-GPD" evidence="5">
    <location>
        <begin position="47"/>
        <end position="199"/>
    </location>
</feature>
<evidence type="ECO:0000256" key="2">
    <source>
        <dbReference type="ARBA" id="ARBA00012000"/>
    </source>
</evidence>
<evidence type="ECO:0000256" key="3">
    <source>
        <dbReference type="ARBA" id="ARBA00022763"/>
    </source>
</evidence>
<keyword evidence="6" id="KW-0326">Glycosidase</keyword>
<comment type="catalytic activity">
    <reaction evidence="1">
        <text>Hydrolysis of alkylated DNA, releasing 3-methyladenine, 3-methylguanine, 7-methylguanine and 7-methyladenine.</text>
        <dbReference type="EC" id="3.2.2.21"/>
    </reaction>
</comment>
<keyword evidence="4" id="KW-0234">DNA repair</keyword>
<comment type="caution">
    <text evidence="6">The sequence shown here is derived from an EMBL/GenBank/DDBJ whole genome shotgun (WGS) entry which is preliminary data.</text>
</comment>
<organism evidence="6 7">
    <name type="scientific">Moheibacter stercoris</name>
    <dbReference type="NCBI Taxonomy" id="1628251"/>
    <lineage>
        <taxon>Bacteria</taxon>
        <taxon>Pseudomonadati</taxon>
        <taxon>Bacteroidota</taxon>
        <taxon>Flavobacteriia</taxon>
        <taxon>Flavobacteriales</taxon>
        <taxon>Weeksellaceae</taxon>
        <taxon>Moheibacter</taxon>
    </lineage>
</organism>
<gene>
    <name evidence="6" type="ORF">ABID46_001486</name>
</gene>
<dbReference type="CDD" id="cd00056">
    <property type="entry name" value="ENDO3c"/>
    <property type="match status" value="1"/>
</dbReference>
<protein>
    <recommendedName>
        <fullName evidence="2">DNA-3-methyladenine glycosylase II</fullName>
        <ecNumber evidence="2">3.2.2.21</ecNumber>
    </recommendedName>
</protein>
<keyword evidence="3" id="KW-0227">DNA damage</keyword>
<name>A0ABV2LUW4_9FLAO</name>
<dbReference type="EC" id="3.2.2.21" evidence="2"/>
<dbReference type="Pfam" id="PF00730">
    <property type="entry name" value="HhH-GPD"/>
    <property type="match status" value="1"/>
</dbReference>
<dbReference type="InterPro" id="IPR051912">
    <property type="entry name" value="Alkylbase_DNA_Glycosylase/TA"/>
</dbReference>
<dbReference type="InterPro" id="IPR003265">
    <property type="entry name" value="HhH-GPD_domain"/>
</dbReference>
<dbReference type="PANTHER" id="PTHR43003:SF5">
    <property type="entry name" value="DNA-3-METHYLADENINE GLYCOSYLASE"/>
    <property type="match status" value="1"/>
</dbReference>
<dbReference type="GO" id="GO:0003905">
    <property type="term" value="F:alkylbase DNA N-glycosylase activity"/>
    <property type="evidence" value="ECO:0007669"/>
    <property type="project" value="UniProtKB-EC"/>
</dbReference>
<evidence type="ECO:0000259" key="5">
    <source>
        <dbReference type="SMART" id="SM00478"/>
    </source>
</evidence>
<dbReference type="EMBL" id="JBEPMO010000007">
    <property type="protein sequence ID" value="MET3731904.1"/>
    <property type="molecule type" value="Genomic_DNA"/>
</dbReference>
<evidence type="ECO:0000313" key="6">
    <source>
        <dbReference type="EMBL" id="MET3731904.1"/>
    </source>
</evidence>
<accession>A0ABV2LUW4</accession>
<evidence type="ECO:0000313" key="7">
    <source>
        <dbReference type="Proteomes" id="UP001549146"/>
    </source>
</evidence>
<keyword evidence="6" id="KW-0378">Hydrolase</keyword>
<proteinExistence type="predicted"/>
<dbReference type="Gene3D" id="1.10.340.30">
    <property type="entry name" value="Hypothetical protein, domain 2"/>
    <property type="match status" value="1"/>
</dbReference>
<dbReference type="SUPFAM" id="SSF48150">
    <property type="entry name" value="DNA-glycosylase"/>
    <property type="match status" value="1"/>
</dbReference>
<evidence type="ECO:0000256" key="4">
    <source>
        <dbReference type="ARBA" id="ARBA00023204"/>
    </source>
</evidence>
<dbReference type="InterPro" id="IPR011257">
    <property type="entry name" value="DNA_glycosylase"/>
</dbReference>
<evidence type="ECO:0000256" key="1">
    <source>
        <dbReference type="ARBA" id="ARBA00000086"/>
    </source>
</evidence>
<keyword evidence="7" id="KW-1185">Reference proteome</keyword>
<dbReference type="PANTHER" id="PTHR43003">
    <property type="entry name" value="DNA-3-METHYLADENINE GLYCOSYLASE"/>
    <property type="match status" value="1"/>
</dbReference>
<dbReference type="RefSeq" id="WP_354508609.1">
    <property type="nucleotide sequence ID" value="NZ_JBEPMO010000007.1"/>
</dbReference>
<dbReference type="Gene3D" id="1.10.1670.40">
    <property type="match status" value="1"/>
</dbReference>
<reference evidence="6 7" key="1">
    <citation type="submission" date="2024-06" db="EMBL/GenBank/DDBJ databases">
        <title>Genomic Encyclopedia of Type Strains, Phase IV (KMG-IV): sequencing the most valuable type-strain genomes for metagenomic binning, comparative biology and taxonomic classification.</title>
        <authorList>
            <person name="Goeker M."/>
        </authorList>
    </citation>
    <scope>NUCLEOTIDE SEQUENCE [LARGE SCALE GENOMIC DNA]</scope>
    <source>
        <strain evidence="6 7">DSM 29388</strain>
    </source>
</reference>
<dbReference type="SMART" id="SM00478">
    <property type="entry name" value="ENDO3c"/>
    <property type="match status" value="1"/>
</dbReference>
<sequence>MNKIVNDQDLQILLDKDEKIRFIYSEFGVPPNWKREANFISLAKIILEQQVSLASAKAHFLKLKEYIGEFTPENILKLTDVEMRNCQISRQKSIYLKEISKAVISGKLNFKELNHSDENTIREILTSIKGIGNWTTEIYLLFCLQQKDIFPIGDIAIRNSIKELYLVSTIDEISQIAENWRPNRSLGTYFMWHYYLKKRGRTAEY</sequence>